<dbReference type="GO" id="GO:0008932">
    <property type="term" value="F:lytic endotransglycosylase activity"/>
    <property type="evidence" value="ECO:0007669"/>
    <property type="project" value="UniProtKB-UniRule"/>
</dbReference>
<comment type="function">
    <text evidence="3">Lytic transglycosylase with a strong preference for naked glycan strands that lack stem peptides.</text>
</comment>
<sequence length="182" mass="20676">MTLIGIFIEKAGDNSYHPMWNWFLILVAALIPEYAQPEMAVDALLIQEGTASFYGRRFHLRKTSNGEVFHMDSLTAAHKTLPFDTRIKVTRPDTGEFVWVRINDRLPKNSRRVVDLSRAAGTQLGLLHDGIASVRIEVENLAEIDRLIEYFGDTPPITMRLRPVDDAINPPFVKIDKSIPDF</sequence>
<feature type="domain" description="RlpA-like protein double-psi beta-barrel" evidence="5">
    <location>
        <begin position="47"/>
        <end position="136"/>
    </location>
</feature>
<dbReference type="SUPFAM" id="SSF50685">
    <property type="entry name" value="Barwin-like endoglucanases"/>
    <property type="match status" value="1"/>
</dbReference>
<dbReference type="GO" id="GO:0071555">
    <property type="term" value="P:cell wall organization"/>
    <property type="evidence" value="ECO:0007669"/>
    <property type="project" value="UniProtKB-KW"/>
</dbReference>
<evidence type="ECO:0000256" key="2">
    <source>
        <dbReference type="ARBA" id="ARBA00023316"/>
    </source>
</evidence>
<dbReference type="Pfam" id="PF03330">
    <property type="entry name" value="DPBB_1"/>
    <property type="match status" value="1"/>
</dbReference>
<evidence type="ECO:0000313" key="7">
    <source>
        <dbReference type="Proteomes" id="UP000198790"/>
    </source>
</evidence>
<keyword evidence="6" id="KW-0449">Lipoprotein</keyword>
<dbReference type="PANTHER" id="PTHR34183">
    <property type="entry name" value="ENDOLYTIC PEPTIDOGLYCAN TRANSGLYCOSYLASE RLPA"/>
    <property type="match status" value="1"/>
</dbReference>
<dbReference type="GO" id="GO:0000270">
    <property type="term" value="P:peptidoglycan metabolic process"/>
    <property type="evidence" value="ECO:0007669"/>
    <property type="project" value="UniProtKB-UniRule"/>
</dbReference>
<dbReference type="CDD" id="cd22268">
    <property type="entry name" value="DPBB_RlpA-like"/>
    <property type="match status" value="1"/>
</dbReference>
<dbReference type="InterPro" id="IPR009009">
    <property type="entry name" value="RlpA-like_DPBB"/>
</dbReference>
<proteinExistence type="inferred from homology"/>
<keyword evidence="2 3" id="KW-0961">Cell wall biogenesis/degradation</keyword>
<dbReference type="Proteomes" id="UP000198790">
    <property type="component" value="Unassembled WGS sequence"/>
</dbReference>
<dbReference type="InterPro" id="IPR012997">
    <property type="entry name" value="RplA"/>
</dbReference>
<dbReference type="InterPro" id="IPR034718">
    <property type="entry name" value="RlpA"/>
</dbReference>
<protein>
    <recommendedName>
        <fullName evidence="3">Probable endolytic peptidoglycan transglycosylase RlpA</fullName>
        <ecNumber evidence="3">4.2.2.-</ecNumber>
    </recommendedName>
</protein>
<dbReference type="PANTHER" id="PTHR34183:SF1">
    <property type="entry name" value="ENDOLYTIC PEPTIDOGLYCAN TRANSGLYCOSYLASE RLPA"/>
    <property type="match status" value="1"/>
</dbReference>
<accession>A0A1I1C094</accession>
<reference evidence="6 7" key="1">
    <citation type="submission" date="2016-10" db="EMBL/GenBank/DDBJ databases">
        <authorList>
            <person name="de Groot N.N."/>
        </authorList>
    </citation>
    <scope>NUCLEOTIDE SEQUENCE [LARGE SCALE GENOMIC DNA]</scope>
    <source>
        <strain evidence="6 7">DSM 23399</strain>
    </source>
</reference>
<dbReference type="OrthoDB" id="9779128at2"/>
<dbReference type="NCBIfam" id="TIGR00413">
    <property type="entry name" value="rlpA"/>
    <property type="match status" value="1"/>
</dbReference>
<evidence type="ECO:0000256" key="4">
    <source>
        <dbReference type="RuleBase" id="RU003495"/>
    </source>
</evidence>
<keyword evidence="1 3" id="KW-0456">Lyase</keyword>
<dbReference type="EC" id="4.2.2.-" evidence="3"/>
<comment type="similarity">
    <text evidence="3 4">Belongs to the RlpA family.</text>
</comment>
<gene>
    <name evidence="3" type="primary">rlpA</name>
    <name evidence="6" type="ORF">SAMN04489723_12027</name>
</gene>
<keyword evidence="7" id="KW-1185">Reference proteome</keyword>
<dbReference type="AlphaFoldDB" id="A0A1I1C094"/>
<dbReference type="STRING" id="237018.SAMN04489723_12027"/>
<dbReference type="HAMAP" id="MF_02071">
    <property type="entry name" value="RlpA"/>
    <property type="match status" value="1"/>
</dbReference>
<evidence type="ECO:0000256" key="1">
    <source>
        <dbReference type="ARBA" id="ARBA00023239"/>
    </source>
</evidence>
<evidence type="ECO:0000259" key="5">
    <source>
        <dbReference type="Pfam" id="PF03330"/>
    </source>
</evidence>
<dbReference type="Gene3D" id="2.40.40.10">
    <property type="entry name" value="RlpA-like domain"/>
    <property type="match status" value="1"/>
</dbReference>
<name>A0A1I1C094_9BACT</name>
<evidence type="ECO:0000313" key="6">
    <source>
        <dbReference type="EMBL" id="SFB55981.1"/>
    </source>
</evidence>
<organism evidence="6 7">
    <name type="scientific">Algoriphagus aquimarinus</name>
    <dbReference type="NCBI Taxonomy" id="237018"/>
    <lineage>
        <taxon>Bacteria</taxon>
        <taxon>Pseudomonadati</taxon>
        <taxon>Bacteroidota</taxon>
        <taxon>Cytophagia</taxon>
        <taxon>Cytophagales</taxon>
        <taxon>Cyclobacteriaceae</taxon>
        <taxon>Algoriphagus</taxon>
    </lineage>
</organism>
<dbReference type="EMBL" id="FOKK01000020">
    <property type="protein sequence ID" value="SFB55981.1"/>
    <property type="molecule type" value="Genomic_DNA"/>
</dbReference>
<dbReference type="RefSeq" id="WP_092900542.1">
    <property type="nucleotide sequence ID" value="NZ_CAXBKE010000021.1"/>
</dbReference>
<evidence type="ECO:0000256" key="3">
    <source>
        <dbReference type="HAMAP-Rule" id="MF_02071"/>
    </source>
</evidence>
<dbReference type="InterPro" id="IPR036908">
    <property type="entry name" value="RlpA-like_sf"/>
</dbReference>